<dbReference type="Gene3D" id="1.25.10.10">
    <property type="entry name" value="Leucine-rich Repeat Variant"/>
    <property type="match status" value="2"/>
</dbReference>
<feature type="transmembrane region" description="Helical" evidence="9">
    <location>
        <begin position="236"/>
        <end position="259"/>
    </location>
</feature>
<keyword evidence="2 9" id="KW-0813">Transport</keyword>
<feature type="transmembrane region" description="Helical" evidence="9">
    <location>
        <begin position="271"/>
        <end position="295"/>
    </location>
</feature>
<dbReference type="GO" id="GO:0016491">
    <property type="term" value="F:oxidoreductase activity"/>
    <property type="evidence" value="ECO:0007669"/>
    <property type="project" value="TreeGrafter"/>
</dbReference>
<dbReference type="SUPFAM" id="SSF103473">
    <property type="entry name" value="MFS general substrate transporter"/>
    <property type="match status" value="1"/>
</dbReference>
<evidence type="ECO:0000256" key="4">
    <source>
        <dbReference type="ARBA" id="ARBA00022737"/>
    </source>
</evidence>
<proteinExistence type="inferred from homology"/>
<dbReference type="InterPro" id="IPR016024">
    <property type="entry name" value="ARM-type_fold"/>
</dbReference>
<feature type="transmembrane region" description="Helical" evidence="9">
    <location>
        <begin position="92"/>
        <end position="112"/>
    </location>
</feature>
<feature type="transmembrane region" description="Helical" evidence="9">
    <location>
        <begin position="163"/>
        <end position="180"/>
    </location>
</feature>
<dbReference type="InterPro" id="IPR000357">
    <property type="entry name" value="HEAT"/>
</dbReference>
<evidence type="ECO:0000256" key="7">
    <source>
        <dbReference type="ARBA" id="ARBA00022989"/>
    </source>
</evidence>
<evidence type="ECO:0000256" key="6">
    <source>
        <dbReference type="ARBA" id="ARBA00022840"/>
    </source>
</evidence>
<feature type="transmembrane region" description="Helical" evidence="9">
    <location>
        <begin position="31"/>
        <end position="55"/>
    </location>
</feature>
<reference evidence="10 11" key="1">
    <citation type="submission" date="2017-08" db="EMBL/GenBank/DDBJ databases">
        <title>Fine stratification of microbial communities through a metagenomic profile of the photic zone.</title>
        <authorList>
            <person name="Haro-Moreno J.M."/>
            <person name="Lopez-Perez M."/>
            <person name="De La Torre J."/>
            <person name="Picazo A."/>
            <person name="Camacho A."/>
            <person name="Rodriguez-Valera F."/>
        </authorList>
    </citation>
    <scope>NUCLEOTIDE SEQUENCE [LARGE SCALE GENOMIC DNA]</scope>
    <source>
        <strain evidence="10">MED-G24</strain>
    </source>
</reference>
<evidence type="ECO:0000256" key="1">
    <source>
        <dbReference type="ARBA" id="ARBA00004141"/>
    </source>
</evidence>
<dbReference type="Pfam" id="PF13646">
    <property type="entry name" value="HEAT_2"/>
    <property type="match status" value="1"/>
</dbReference>
<dbReference type="InterPro" id="IPR036259">
    <property type="entry name" value="MFS_trans_sf"/>
</dbReference>
<keyword evidence="3 9" id="KW-0812">Transmembrane</keyword>
<evidence type="ECO:0000256" key="8">
    <source>
        <dbReference type="ARBA" id="ARBA00023136"/>
    </source>
</evidence>
<protein>
    <recommendedName>
        <fullName evidence="9">ADP,ATP carrier protein</fullName>
    </recommendedName>
</protein>
<sequence length="952" mass="105759">MNEPVARTYQNSTWLSALGVRPEETTVITLLFGNMFVSGIAIGMLRVAAFTLFLAEFSAEQLAIMAILLAFTGTTLTLLISKVTHGRSFSTYVFTVLGTILVGLLGYRFLLGSVDNKIFIFALPLFFETVYMLFSLQFVTLFTRLLNVRQTKRLSGMVRSGEFLAEMGGGVSVALLLAFMDVQDLLLVAAGATAVVFVIAELTARKFKETLAVTSSDLVEEEELDNKLLKLLRLPYVRSISLCYAAYIFAYFFLDVAFYHYASKQFTDEVALATFLGQFIAISGFITLLVMVFLFAPILRRFGVLAGVIGFPIVIAIGATAVSVMEFASVSGIAIFFVMVATNGMRFVLQSAMWRPSVTILLQVLPDRQRTQGTSLIEGVIDPLSGGLAGLTLFIISHYLKWEPQMFLLVLTGLMVIWISMGVAIRQMYLSNLVVSIQKRKIGELSVQELDNASLDIIKGGIESSFPAEVFYCMNLLEEMEHPQITELLKQVLANERYEVRLDALERVARLQIEAMQSHVRQEIDTETHPRVLGQALITYGALGADDVGAVLTPHINSDDEYIRRSALSGLLNYEPASDDTKNKLLDMARSEDPAKRMFAADVMGDFDAGASYLVELLDDEDHAVVSRAIHAAGLIGDTRLINTLVSKLSVAGLQSPAAQALQQFGDNALYDLDLGFRSPEATRQVKRQIIEIVREIGGTGAMEILLRHIEIDHPELRHQIYLALATLNYQADPDNQYIFVNKLEKEVELITLLLASMEDIFEHRRYRSLTAALGQELDTRRDNMLLIMSFIFPSIVMLDTRASIASKVSGLRVFALEVLDNLLTNEIKPVVLPILDDLSVSERLAQLDERFPQVHMNAQDRFEDLVSTHFSESFVWTKASLLHQIGLDKHEHLMDAVYSGLEDSEPLVRETAAWSLVQLDAVDAPQRLAGHRSDPSPHVREIVGELLEGLG</sequence>
<dbReference type="GO" id="GO:0005471">
    <property type="term" value="F:ATP:ADP antiporter activity"/>
    <property type="evidence" value="ECO:0007669"/>
    <property type="project" value="InterPro"/>
</dbReference>
<gene>
    <name evidence="10" type="ORF">CNE99_05845</name>
</gene>
<dbReference type="InterPro" id="IPR011989">
    <property type="entry name" value="ARM-like"/>
</dbReference>
<feature type="transmembrane region" description="Helical" evidence="9">
    <location>
        <begin position="327"/>
        <end position="349"/>
    </location>
</feature>
<keyword evidence="7 9" id="KW-1133">Transmembrane helix</keyword>
<dbReference type="Pfam" id="PF02985">
    <property type="entry name" value="HEAT"/>
    <property type="match status" value="1"/>
</dbReference>
<dbReference type="InterPro" id="IPR004667">
    <property type="entry name" value="ADP_ATP_car_bac_type"/>
</dbReference>
<feature type="transmembrane region" description="Helical" evidence="9">
    <location>
        <begin position="61"/>
        <end position="80"/>
    </location>
</feature>
<evidence type="ECO:0000256" key="2">
    <source>
        <dbReference type="ARBA" id="ARBA00022448"/>
    </source>
</evidence>
<comment type="subcellular location">
    <subcellularLocation>
        <location evidence="1 9">Membrane</location>
        <topology evidence="1 9">Multi-pass membrane protein</topology>
    </subcellularLocation>
</comment>
<comment type="similarity">
    <text evidence="9">Belongs to the ADP/ATP translocase tlc family.</text>
</comment>
<dbReference type="Proteomes" id="UP000219327">
    <property type="component" value="Unassembled WGS sequence"/>
</dbReference>
<dbReference type="Pfam" id="PF03219">
    <property type="entry name" value="TLC"/>
    <property type="match status" value="1"/>
</dbReference>
<evidence type="ECO:0000256" key="5">
    <source>
        <dbReference type="ARBA" id="ARBA00022741"/>
    </source>
</evidence>
<feature type="transmembrane region" description="Helical" evidence="9">
    <location>
        <begin position="302"/>
        <end position="321"/>
    </location>
</feature>
<dbReference type="GO" id="GO:0005524">
    <property type="term" value="F:ATP binding"/>
    <property type="evidence" value="ECO:0007669"/>
    <property type="project" value="UniProtKB-KW"/>
</dbReference>
<organism evidence="10 11">
    <name type="scientific">OM182 bacterium MED-G24</name>
    <dbReference type="NCBI Taxonomy" id="1986255"/>
    <lineage>
        <taxon>Bacteria</taxon>
        <taxon>Pseudomonadati</taxon>
        <taxon>Pseudomonadota</taxon>
        <taxon>Gammaproteobacteria</taxon>
        <taxon>OMG group</taxon>
        <taxon>OM182 clade</taxon>
    </lineage>
</organism>
<accession>A0A2A5WSS4</accession>
<keyword evidence="4" id="KW-0677">Repeat</keyword>
<evidence type="ECO:0000256" key="9">
    <source>
        <dbReference type="RuleBase" id="RU363121"/>
    </source>
</evidence>
<dbReference type="SUPFAM" id="SSF48371">
    <property type="entry name" value="ARM repeat"/>
    <property type="match status" value="1"/>
</dbReference>
<keyword evidence="8 9" id="KW-0472">Membrane</keyword>
<dbReference type="GO" id="GO:0016020">
    <property type="term" value="C:membrane"/>
    <property type="evidence" value="ECO:0007669"/>
    <property type="project" value="UniProtKB-SubCell"/>
</dbReference>
<evidence type="ECO:0000313" key="10">
    <source>
        <dbReference type="EMBL" id="PDH39318.1"/>
    </source>
</evidence>
<keyword evidence="5 9" id="KW-0547">Nucleotide-binding</keyword>
<name>A0A2A5WSS4_9GAMM</name>
<dbReference type="PANTHER" id="PTHR12697:SF5">
    <property type="entry name" value="DEOXYHYPUSINE HYDROXYLASE"/>
    <property type="match status" value="1"/>
</dbReference>
<evidence type="ECO:0000313" key="11">
    <source>
        <dbReference type="Proteomes" id="UP000219327"/>
    </source>
</evidence>
<dbReference type="AlphaFoldDB" id="A0A2A5WSS4"/>
<feature type="transmembrane region" description="Helical" evidence="9">
    <location>
        <begin position="118"/>
        <end position="142"/>
    </location>
</feature>
<dbReference type="PANTHER" id="PTHR12697">
    <property type="entry name" value="PBS LYASE HEAT-LIKE PROTEIN"/>
    <property type="match status" value="1"/>
</dbReference>
<feature type="transmembrane region" description="Helical" evidence="9">
    <location>
        <begin position="406"/>
        <end position="425"/>
    </location>
</feature>
<dbReference type="CDD" id="cd06174">
    <property type="entry name" value="MFS"/>
    <property type="match status" value="1"/>
</dbReference>
<keyword evidence="6 9" id="KW-0067">ATP-binding</keyword>
<evidence type="ECO:0000256" key="3">
    <source>
        <dbReference type="ARBA" id="ARBA00022692"/>
    </source>
</evidence>
<comment type="caution">
    <text evidence="10">The sequence shown here is derived from an EMBL/GenBank/DDBJ whole genome shotgun (WGS) entry which is preliminary data.</text>
</comment>
<dbReference type="EMBL" id="NTKD01000026">
    <property type="protein sequence ID" value="PDH39318.1"/>
    <property type="molecule type" value="Genomic_DNA"/>
</dbReference>
<feature type="transmembrane region" description="Helical" evidence="9">
    <location>
        <begin position="186"/>
        <end position="204"/>
    </location>
</feature>